<evidence type="ECO:0000256" key="1">
    <source>
        <dbReference type="ARBA" id="ARBA00010139"/>
    </source>
</evidence>
<organism evidence="2 3">
    <name type="scientific">Massariosphaeria phaeospora</name>
    <dbReference type="NCBI Taxonomy" id="100035"/>
    <lineage>
        <taxon>Eukaryota</taxon>
        <taxon>Fungi</taxon>
        <taxon>Dikarya</taxon>
        <taxon>Ascomycota</taxon>
        <taxon>Pezizomycotina</taxon>
        <taxon>Dothideomycetes</taxon>
        <taxon>Pleosporomycetidae</taxon>
        <taxon>Pleosporales</taxon>
        <taxon>Pleosporales incertae sedis</taxon>
        <taxon>Massariosphaeria</taxon>
    </lineage>
</organism>
<dbReference type="Gene3D" id="3.50.50.60">
    <property type="entry name" value="FAD/NAD(P)-binding domain"/>
    <property type="match status" value="1"/>
</dbReference>
<name>A0A7C8I0C1_9PLEO</name>
<evidence type="ECO:0000313" key="2">
    <source>
        <dbReference type="EMBL" id="KAF2867214.1"/>
    </source>
</evidence>
<protein>
    <submittedName>
        <fullName evidence="2">Uncharacterized protein</fullName>
    </submittedName>
</protein>
<evidence type="ECO:0000313" key="3">
    <source>
        <dbReference type="Proteomes" id="UP000481861"/>
    </source>
</evidence>
<dbReference type="InterPro" id="IPR051209">
    <property type="entry name" value="FAD-bind_Monooxygenase_sf"/>
</dbReference>
<dbReference type="PANTHER" id="PTHR42877">
    <property type="entry name" value="L-ORNITHINE N(5)-MONOOXYGENASE-RELATED"/>
    <property type="match status" value="1"/>
</dbReference>
<dbReference type="InterPro" id="IPR036188">
    <property type="entry name" value="FAD/NAD-bd_sf"/>
</dbReference>
<dbReference type="OrthoDB" id="74360at2759"/>
<proteinExistence type="inferred from homology"/>
<comment type="similarity">
    <text evidence="1">Belongs to the FAD-binding monooxygenase family.</text>
</comment>
<dbReference type="AlphaFoldDB" id="A0A7C8I0C1"/>
<reference evidence="2 3" key="1">
    <citation type="submission" date="2020-01" db="EMBL/GenBank/DDBJ databases">
        <authorList>
            <consortium name="DOE Joint Genome Institute"/>
            <person name="Haridas S."/>
            <person name="Albert R."/>
            <person name="Binder M."/>
            <person name="Bloem J."/>
            <person name="Labutti K."/>
            <person name="Salamov A."/>
            <person name="Andreopoulos B."/>
            <person name="Baker S.E."/>
            <person name="Barry K."/>
            <person name="Bills G."/>
            <person name="Bluhm B.H."/>
            <person name="Cannon C."/>
            <person name="Castanera R."/>
            <person name="Culley D.E."/>
            <person name="Daum C."/>
            <person name="Ezra D."/>
            <person name="Gonzalez J.B."/>
            <person name="Henrissat B."/>
            <person name="Kuo A."/>
            <person name="Liang C."/>
            <person name="Lipzen A."/>
            <person name="Lutzoni F."/>
            <person name="Magnuson J."/>
            <person name="Mondo S."/>
            <person name="Nolan M."/>
            <person name="Ohm R."/>
            <person name="Pangilinan J."/>
            <person name="Park H.-J.H."/>
            <person name="Ramirez L."/>
            <person name="Alfaro M."/>
            <person name="Sun H."/>
            <person name="Tritt A."/>
            <person name="Yoshinaga Y."/>
            <person name="Zwiers L.-H.L."/>
            <person name="Turgeon B.G."/>
            <person name="Goodwin S.B."/>
            <person name="Spatafora J.W."/>
            <person name="Crous P.W."/>
            <person name="Grigoriev I.V."/>
        </authorList>
    </citation>
    <scope>NUCLEOTIDE SEQUENCE [LARGE SCALE GENOMIC DNA]</scope>
    <source>
        <strain evidence="2 3">CBS 611.86</strain>
    </source>
</reference>
<accession>A0A7C8I0C1</accession>
<comment type="caution">
    <text evidence="2">The sequence shown here is derived from an EMBL/GenBank/DDBJ whole genome shotgun (WGS) entry which is preliminary data.</text>
</comment>
<dbReference type="EMBL" id="JAADJZ010000024">
    <property type="protein sequence ID" value="KAF2867214.1"/>
    <property type="molecule type" value="Genomic_DNA"/>
</dbReference>
<gene>
    <name evidence="2" type="ORF">BDV95DRAFT_622451</name>
</gene>
<dbReference type="Proteomes" id="UP000481861">
    <property type="component" value="Unassembled WGS sequence"/>
</dbReference>
<sequence length="107" mass="11930">MEVGCKRKVLDTDYLACQHIPTNIAPSLPQWDTASQSTAQACFGTFIPLFPSFFMLMGPDSVTGHLSVIYTVECQINFGLRLLAPILSLYHLRTKVNNGDTRVSRPR</sequence>
<dbReference type="PANTHER" id="PTHR42877:SF5">
    <property type="entry name" value="L-ORNITHINE N(5)-MONOOXYGENASE-RELATED"/>
    <property type="match status" value="1"/>
</dbReference>
<keyword evidence="3" id="KW-1185">Reference proteome</keyword>